<dbReference type="InterPro" id="IPR017562">
    <property type="entry name" value="Cyt_c_biogenesis_CcsA"/>
</dbReference>
<evidence type="ECO:0000256" key="2">
    <source>
        <dbReference type="ARBA" id="ARBA00022692"/>
    </source>
</evidence>
<feature type="transmembrane region" description="Helical" evidence="7">
    <location>
        <begin position="13"/>
        <end position="31"/>
    </location>
</feature>
<evidence type="ECO:0000313" key="9">
    <source>
        <dbReference type="EMBL" id="MEJ2888388.1"/>
    </source>
</evidence>
<dbReference type="InterPro" id="IPR045062">
    <property type="entry name" value="Cyt_c_biogenesis_CcsA/CcmC"/>
</dbReference>
<keyword evidence="4 7" id="KW-1133">Transmembrane helix</keyword>
<feature type="transmembrane region" description="Helical" evidence="7">
    <location>
        <begin position="102"/>
        <end position="123"/>
    </location>
</feature>
<dbReference type="PANTHER" id="PTHR30071:SF1">
    <property type="entry name" value="CYTOCHROME B_B6 PROTEIN-RELATED"/>
    <property type="match status" value="1"/>
</dbReference>
<feature type="transmembrane region" description="Helical" evidence="7">
    <location>
        <begin position="316"/>
        <end position="337"/>
    </location>
</feature>
<evidence type="ECO:0000259" key="8">
    <source>
        <dbReference type="Pfam" id="PF01578"/>
    </source>
</evidence>
<comment type="caution">
    <text evidence="9">The sequence shown here is derived from an EMBL/GenBank/DDBJ whole genome shotgun (WGS) entry which is preliminary data.</text>
</comment>
<evidence type="ECO:0000256" key="4">
    <source>
        <dbReference type="ARBA" id="ARBA00022989"/>
    </source>
</evidence>
<feature type="transmembrane region" description="Helical" evidence="7">
    <location>
        <begin position="166"/>
        <end position="185"/>
    </location>
</feature>
<keyword evidence="2 7" id="KW-0812">Transmembrane</keyword>
<sequence length="347" mass="37153">MVVDAGLGQFGDLLFESALVIYVFAMILHAVEHALLRRTGAEEESAARVPVAAGATAGTAGMSGTSGTSGLSSEGAAAAADLEDTTEPPAPTRRPRSRAERFGRTGVSLTVLGFALHLAMLVVRGFAAQRVPWGNMYEFTAAISLVAVGAWLVVLRRRPELRRLGAFVLLPVIVLMFLAGTVLYTQTAPVVPALRSYWLAIHVSAAVIASGILLLAGVASVLYLLRRVHENDPSKLTWTSRLPAADVLDRVAYRATAIAFPIWTFAVITGAIWAEAAWGRYWGWDPKETTAFIAWIVYACYLHARSTAGWRGPRAAAVNVVGFAVMIFNLFFVNLVVTGLHSYAGVG</sequence>
<keyword evidence="10" id="KW-1185">Reference proteome</keyword>
<evidence type="ECO:0000256" key="5">
    <source>
        <dbReference type="ARBA" id="ARBA00023136"/>
    </source>
</evidence>
<protein>
    <submittedName>
        <fullName evidence="9">C-type cytochrome biogenesis protein CcsB</fullName>
    </submittedName>
</protein>
<feature type="transmembrane region" description="Helical" evidence="7">
    <location>
        <begin position="251"/>
        <end position="274"/>
    </location>
</feature>
<accession>A0ABU8N7Y1</accession>
<dbReference type="RefSeq" id="WP_337714915.1">
    <property type="nucleotide sequence ID" value="NZ_JBBEGL010000005.1"/>
</dbReference>
<keyword evidence="5 7" id="KW-0472">Membrane</keyword>
<comment type="subcellular location">
    <subcellularLocation>
        <location evidence="1">Membrane</location>
        <topology evidence="1">Multi-pass membrane protein</topology>
    </subcellularLocation>
</comment>
<keyword evidence="3" id="KW-0201">Cytochrome c-type biogenesis</keyword>
<evidence type="ECO:0000256" key="7">
    <source>
        <dbReference type="SAM" id="Phobius"/>
    </source>
</evidence>
<dbReference type="EMBL" id="JBBEGL010000005">
    <property type="protein sequence ID" value="MEJ2888388.1"/>
    <property type="molecule type" value="Genomic_DNA"/>
</dbReference>
<dbReference type="NCBIfam" id="TIGR03144">
    <property type="entry name" value="cytochr_II_ccsB"/>
    <property type="match status" value="1"/>
</dbReference>
<evidence type="ECO:0000256" key="3">
    <source>
        <dbReference type="ARBA" id="ARBA00022748"/>
    </source>
</evidence>
<reference evidence="9 10" key="1">
    <citation type="submission" date="2024-03" db="EMBL/GenBank/DDBJ databases">
        <title>Actinomycetospora sp. OC33-EN06, a novel actinomycete isolated from wild orchid (Aerides multiflora).</title>
        <authorList>
            <person name="Suriyachadkun C."/>
        </authorList>
    </citation>
    <scope>NUCLEOTIDE SEQUENCE [LARGE SCALE GENOMIC DNA]</scope>
    <source>
        <strain evidence="9 10">OC33-EN06</strain>
    </source>
</reference>
<evidence type="ECO:0000256" key="1">
    <source>
        <dbReference type="ARBA" id="ARBA00004141"/>
    </source>
</evidence>
<dbReference type="InterPro" id="IPR002541">
    <property type="entry name" value="Cyt_c_assembly"/>
</dbReference>
<feature type="transmembrane region" description="Helical" evidence="7">
    <location>
        <begin position="135"/>
        <end position="154"/>
    </location>
</feature>
<evidence type="ECO:0000313" key="10">
    <source>
        <dbReference type="Proteomes" id="UP001370100"/>
    </source>
</evidence>
<organism evidence="9 10">
    <name type="scientific">Actinomycetospora aeridis</name>
    <dbReference type="NCBI Taxonomy" id="3129231"/>
    <lineage>
        <taxon>Bacteria</taxon>
        <taxon>Bacillati</taxon>
        <taxon>Actinomycetota</taxon>
        <taxon>Actinomycetes</taxon>
        <taxon>Pseudonocardiales</taxon>
        <taxon>Pseudonocardiaceae</taxon>
        <taxon>Actinomycetospora</taxon>
    </lineage>
</organism>
<name>A0ABU8N7Y1_9PSEU</name>
<gene>
    <name evidence="9" type="primary">ccsB</name>
    <name evidence="9" type="ORF">WCD41_18155</name>
</gene>
<dbReference type="PANTHER" id="PTHR30071">
    <property type="entry name" value="HEME EXPORTER PROTEIN C"/>
    <property type="match status" value="1"/>
</dbReference>
<feature type="region of interest" description="Disordered" evidence="6">
    <location>
        <begin position="58"/>
        <end position="100"/>
    </location>
</feature>
<feature type="compositionally biased region" description="Low complexity" evidence="6">
    <location>
        <begin position="58"/>
        <end position="80"/>
    </location>
</feature>
<feature type="transmembrane region" description="Helical" evidence="7">
    <location>
        <begin position="286"/>
        <end position="304"/>
    </location>
</feature>
<dbReference type="Proteomes" id="UP001370100">
    <property type="component" value="Unassembled WGS sequence"/>
</dbReference>
<dbReference type="Pfam" id="PF01578">
    <property type="entry name" value="Cytochrom_C_asm"/>
    <property type="match status" value="1"/>
</dbReference>
<feature type="domain" description="Cytochrome c assembly protein" evidence="8">
    <location>
        <begin position="133"/>
        <end position="341"/>
    </location>
</feature>
<feature type="transmembrane region" description="Helical" evidence="7">
    <location>
        <begin position="197"/>
        <end position="225"/>
    </location>
</feature>
<evidence type="ECO:0000256" key="6">
    <source>
        <dbReference type="SAM" id="MobiDB-lite"/>
    </source>
</evidence>
<proteinExistence type="predicted"/>